<evidence type="ECO:0000256" key="12">
    <source>
        <dbReference type="RuleBase" id="RU000679"/>
    </source>
</evidence>
<feature type="transmembrane region" description="Helical" evidence="13">
    <location>
        <begin position="476"/>
        <end position="502"/>
    </location>
</feature>
<dbReference type="GO" id="GO:0015280">
    <property type="term" value="F:ligand-gated sodium channel activity"/>
    <property type="evidence" value="ECO:0007669"/>
    <property type="project" value="TreeGrafter"/>
</dbReference>
<keyword evidence="3 12" id="KW-0813">Transport</keyword>
<accession>A0A9N9S7S7</accession>
<keyword evidence="8 12" id="KW-0406">Ion transport</keyword>
<dbReference type="Gene3D" id="1.10.287.820">
    <property type="entry name" value="Acid-sensing ion channel domain"/>
    <property type="match status" value="2"/>
</dbReference>
<proteinExistence type="inferred from homology"/>
<evidence type="ECO:0000256" key="13">
    <source>
        <dbReference type="SAM" id="Phobius"/>
    </source>
</evidence>
<keyword evidence="11 12" id="KW-0407">Ion channel</keyword>
<dbReference type="PRINTS" id="PR01078">
    <property type="entry name" value="AMINACHANNEL"/>
</dbReference>
<dbReference type="PANTHER" id="PTHR11690:SF288">
    <property type="entry name" value="AMILORIDE-SENSITIVE NA+ CHANNEL-RELATED"/>
    <property type="match status" value="1"/>
</dbReference>
<evidence type="ECO:0000256" key="4">
    <source>
        <dbReference type="ARBA" id="ARBA00022461"/>
    </source>
</evidence>
<name>A0A9N9S7S7_9DIPT</name>
<evidence type="ECO:0000256" key="11">
    <source>
        <dbReference type="ARBA" id="ARBA00023303"/>
    </source>
</evidence>
<keyword evidence="6 13" id="KW-1133">Transmembrane helix</keyword>
<evidence type="ECO:0000256" key="1">
    <source>
        <dbReference type="ARBA" id="ARBA00004141"/>
    </source>
</evidence>
<dbReference type="PANTHER" id="PTHR11690">
    <property type="entry name" value="AMILORIDE-SENSITIVE SODIUM CHANNEL-RELATED"/>
    <property type="match status" value="1"/>
</dbReference>
<keyword evidence="7" id="KW-0915">Sodium</keyword>
<evidence type="ECO:0000256" key="2">
    <source>
        <dbReference type="ARBA" id="ARBA00007193"/>
    </source>
</evidence>
<dbReference type="GO" id="GO:0005886">
    <property type="term" value="C:plasma membrane"/>
    <property type="evidence" value="ECO:0007669"/>
    <property type="project" value="TreeGrafter"/>
</dbReference>
<protein>
    <submittedName>
        <fullName evidence="14">Uncharacterized protein</fullName>
    </submittedName>
</protein>
<reference evidence="14" key="2">
    <citation type="submission" date="2022-10" db="EMBL/GenBank/DDBJ databases">
        <authorList>
            <consortium name="ENA_rothamsted_submissions"/>
            <consortium name="culmorum"/>
            <person name="King R."/>
        </authorList>
    </citation>
    <scope>NUCLEOTIDE SEQUENCE</scope>
</reference>
<gene>
    <name evidence="14" type="ORF">CHIRRI_LOCUS13966</name>
</gene>
<dbReference type="Pfam" id="PF00858">
    <property type="entry name" value="ASC"/>
    <property type="match status" value="2"/>
</dbReference>
<keyword evidence="4 12" id="KW-0894">Sodium channel</keyword>
<sequence length="1007" mass="117723">MKFDVQKYLETSTIHGLVYISKKFHAIERIFWIIVLLCSTIYTSDLIIEFVVKIIKSPIVSYLSDQSIGVSEINFPAVTVCPQLSFSIPRGPYSKQSKPYYYEKHTLKKSYYEFEEEQQEFVDERKLSSYDYGKFLDKLENGSIKPEDLGIRLLKRLQVIDILENREVFLKLNFSVPAHDFLEISNEFLKGSLSFVFYWIDEKRQYVTEIVTQWGLCFTYNIGFSHDVLHINSTSDDFHFQASSKEDIMPSYQSTYLYETPPKDLPQTISTSKAGLWVGISLAYADKDRIAKNTFKAYTVLLHDPFELPSANSKIIQLNVKYQTTIQVNPQQNSIDESLMDYEPVERNCFMENEKVLKFFKVYTKNNCENECLTDFMLSRCGCVEFFMIRNSSTRICSANEQSCYKKAAEDFEEQKSFCECFQPCEYINYKFEKQEYGFTHLEALLPHLTIGFRLQYKEDVFPRLIRKTQFTIVDFLAFVGGILGLFAGISILSFVELIYWFTVRVIILNVKRIDTKVYSMSRVRERVQGLTKIKKFTQSYLRQSSIHGLGYISEFSWIINILWTFFVLISMTCCIHLILRSHQSVPDSRVIAYDDNFKIIESIPFPAFTIVPQFSITNKLANAAFKASWDGPKIMRKMNQETFLKLKKDLTQYNFCEESFNIYSLRFNFSFIPHLITVLKEQSNVGWFQDQFSSFNGKYQPDFAEIRTSRGMGFTFNMIDADEMFNFDHSDFNYTRNITTRSENSTQILKSFNYPLKFNRGDEIQFSIIITKPPKILLNCIKQSFIIHSSDDLPTFYVRMDFMGFEYGTKFDVIVTPEIIRTEEYLRSLKPSVRGCYFDKEKSLKFFKKYSQRNCDVECLANITMNRCGCIDINQPFSNQNEMCLNISRSQPTCLSILKRDLYTFFDFSPEQNCSCLPLCNSISYNIKYYTKHESGGNETTINVRMNMDDIVLFRRYQQFTFSDVVSYVGGLLGLFAGISMLSIVEFFYFFTIRLGVNLWRVLRGG</sequence>
<comment type="similarity">
    <text evidence="2 12">Belongs to the amiloride-sensitive sodium channel (TC 1.A.6) family.</text>
</comment>
<dbReference type="InterPro" id="IPR001873">
    <property type="entry name" value="ENaC"/>
</dbReference>
<dbReference type="AlphaFoldDB" id="A0A9N9S7S7"/>
<organism evidence="14 15">
    <name type="scientific">Chironomus riparius</name>
    <dbReference type="NCBI Taxonomy" id="315576"/>
    <lineage>
        <taxon>Eukaryota</taxon>
        <taxon>Metazoa</taxon>
        <taxon>Ecdysozoa</taxon>
        <taxon>Arthropoda</taxon>
        <taxon>Hexapoda</taxon>
        <taxon>Insecta</taxon>
        <taxon>Pterygota</taxon>
        <taxon>Neoptera</taxon>
        <taxon>Endopterygota</taxon>
        <taxon>Diptera</taxon>
        <taxon>Nematocera</taxon>
        <taxon>Chironomoidea</taxon>
        <taxon>Chironomidae</taxon>
        <taxon>Chironominae</taxon>
        <taxon>Chironomus</taxon>
    </lineage>
</organism>
<dbReference type="OrthoDB" id="6502088at2759"/>
<dbReference type="EMBL" id="OU895880">
    <property type="protein sequence ID" value="CAG9811156.1"/>
    <property type="molecule type" value="Genomic_DNA"/>
</dbReference>
<evidence type="ECO:0000256" key="10">
    <source>
        <dbReference type="ARBA" id="ARBA00023201"/>
    </source>
</evidence>
<feature type="transmembrane region" description="Helical" evidence="13">
    <location>
        <begin position="30"/>
        <end position="52"/>
    </location>
</feature>
<evidence type="ECO:0000256" key="8">
    <source>
        <dbReference type="ARBA" id="ARBA00023065"/>
    </source>
</evidence>
<comment type="subcellular location">
    <subcellularLocation>
        <location evidence="1">Membrane</location>
        <topology evidence="1">Multi-pass membrane protein</topology>
    </subcellularLocation>
</comment>
<reference evidence="14" key="1">
    <citation type="submission" date="2022-01" db="EMBL/GenBank/DDBJ databases">
        <authorList>
            <person name="King R."/>
        </authorList>
    </citation>
    <scope>NUCLEOTIDE SEQUENCE</scope>
</reference>
<evidence type="ECO:0000313" key="14">
    <source>
        <dbReference type="EMBL" id="CAG9811156.1"/>
    </source>
</evidence>
<evidence type="ECO:0000256" key="9">
    <source>
        <dbReference type="ARBA" id="ARBA00023136"/>
    </source>
</evidence>
<evidence type="ECO:0000256" key="6">
    <source>
        <dbReference type="ARBA" id="ARBA00022989"/>
    </source>
</evidence>
<keyword evidence="5 12" id="KW-0812">Transmembrane</keyword>
<feature type="transmembrane region" description="Helical" evidence="13">
    <location>
        <begin position="966"/>
        <end position="992"/>
    </location>
</feature>
<keyword evidence="15" id="KW-1185">Reference proteome</keyword>
<dbReference type="Proteomes" id="UP001153620">
    <property type="component" value="Chromosome 4"/>
</dbReference>
<dbReference type="Gene3D" id="1.10.287.770">
    <property type="entry name" value="YojJ-like"/>
    <property type="match status" value="2"/>
</dbReference>
<feature type="transmembrane region" description="Helical" evidence="13">
    <location>
        <begin position="558"/>
        <end position="580"/>
    </location>
</feature>
<evidence type="ECO:0000256" key="7">
    <source>
        <dbReference type="ARBA" id="ARBA00023053"/>
    </source>
</evidence>
<keyword evidence="9 13" id="KW-0472">Membrane</keyword>
<keyword evidence="10 12" id="KW-0739">Sodium transport</keyword>
<evidence type="ECO:0000256" key="5">
    <source>
        <dbReference type="ARBA" id="ARBA00022692"/>
    </source>
</evidence>
<evidence type="ECO:0000313" key="15">
    <source>
        <dbReference type="Proteomes" id="UP001153620"/>
    </source>
</evidence>
<evidence type="ECO:0000256" key="3">
    <source>
        <dbReference type="ARBA" id="ARBA00022448"/>
    </source>
</evidence>